<gene>
    <name evidence="2" type="ORF">BRADI_4g27245v3</name>
</gene>
<sequence length="296" mass="33356">MSQNTKIPVWKVRGLNSLAKRAAVLQVVLGCAPSIVCFQETKLEVVDQIVVIDCLGNNFNDFAYLPAAGTRGGILVAWNSLRVNLSNAHFADHSITLYVDSSEGNWWITSVYGPHRHQDRPSFFQELRDVRDLHAGPWAIMGDFNAIVNAADKSNARLHRASMSRFRSVDIFEAATSALALDGNTTAFWTDPWFFCSRFKDLAPNIFAAAHRGERRLSVKDALIDNRWARFLNLDTVANHWQEFLLMWDCVNNVVLPGERGDLFFWNWSASGRYSTKSAYGAFFGGREVMPGYDLI</sequence>
<dbReference type="InterPro" id="IPR036691">
    <property type="entry name" value="Endo/exonu/phosph_ase_sf"/>
</dbReference>
<name>A0A2K2CQI8_BRADI</name>
<dbReference type="InterPro" id="IPR005135">
    <property type="entry name" value="Endo/exonuclease/phosphatase"/>
</dbReference>
<dbReference type="Gene3D" id="3.60.10.10">
    <property type="entry name" value="Endonuclease/exonuclease/phosphatase"/>
    <property type="match status" value="1"/>
</dbReference>
<dbReference type="PANTHER" id="PTHR35218">
    <property type="entry name" value="RNASE H DOMAIN-CONTAINING PROTEIN"/>
    <property type="match status" value="1"/>
</dbReference>
<dbReference type="PANTHER" id="PTHR35218:SF9">
    <property type="entry name" value="ENDONUCLEASE_EXONUCLEASE_PHOSPHATASE DOMAIN-CONTAINING PROTEIN"/>
    <property type="match status" value="1"/>
</dbReference>
<reference evidence="2" key="2">
    <citation type="submission" date="2017-06" db="EMBL/GenBank/DDBJ databases">
        <title>WGS assembly of Brachypodium distachyon.</title>
        <authorList>
            <consortium name="The International Brachypodium Initiative"/>
            <person name="Lucas S."/>
            <person name="Harmon-Smith M."/>
            <person name="Lail K."/>
            <person name="Tice H."/>
            <person name="Grimwood J."/>
            <person name="Bruce D."/>
            <person name="Barry K."/>
            <person name="Shu S."/>
            <person name="Lindquist E."/>
            <person name="Wang M."/>
            <person name="Pitluck S."/>
            <person name="Vogel J.P."/>
            <person name="Garvin D.F."/>
            <person name="Mockler T.C."/>
            <person name="Schmutz J."/>
            <person name="Rokhsar D."/>
            <person name="Bevan M.W."/>
        </authorList>
    </citation>
    <scope>NUCLEOTIDE SEQUENCE</scope>
    <source>
        <strain evidence="2">Bd21</strain>
    </source>
</reference>
<accession>A0A2K2CQI8</accession>
<reference evidence="3" key="3">
    <citation type="submission" date="2018-08" db="UniProtKB">
        <authorList>
            <consortium name="EnsemblPlants"/>
        </authorList>
    </citation>
    <scope>IDENTIFICATION</scope>
    <source>
        <strain evidence="3">cv. Bd21</strain>
    </source>
</reference>
<dbReference type="GO" id="GO:0008081">
    <property type="term" value="F:phosphoric diester hydrolase activity"/>
    <property type="evidence" value="ECO:0000318"/>
    <property type="project" value="GO_Central"/>
</dbReference>
<dbReference type="InParanoid" id="A0A2K2CQI8"/>
<dbReference type="GO" id="GO:0006284">
    <property type="term" value="P:base-excision repair"/>
    <property type="evidence" value="ECO:0000318"/>
    <property type="project" value="GO_Central"/>
</dbReference>
<dbReference type="Proteomes" id="UP000008810">
    <property type="component" value="Chromosome 4"/>
</dbReference>
<dbReference type="GO" id="GO:0008311">
    <property type="term" value="F:double-stranded DNA 3'-5' DNA exonuclease activity"/>
    <property type="evidence" value="ECO:0000318"/>
    <property type="project" value="GO_Central"/>
</dbReference>
<evidence type="ECO:0000259" key="1">
    <source>
        <dbReference type="Pfam" id="PF03372"/>
    </source>
</evidence>
<dbReference type="OrthoDB" id="684996at2759"/>
<dbReference type="SUPFAM" id="SSF56219">
    <property type="entry name" value="DNase I-like"/>
    <property type="match status" value="1"/>
</dbReference>
<dbReference type="GO" id="GO:0003906">
    <property type="term" value="F:DNA-(apurinic or apyrimidinic site) endonuclease activity"/>
    <property type="evidence" value="ECO:0000318"/>
    <property type="project" value="GO_Central"/>
</dbReference>
<proteinExistence type="predicted"/>
<reference evidence="2 3" key="1">
    <citation type="journal article" date="2010" name="Nature">
        <title>Genome sequencing and analysis of the model grass Brachypodium distachyon.</title>
        <authorList>
            <consortium name="International Brachypodium Initiative"/>
        </authorList>
    </citation>
    <scope>NUCLEOTIDE SEQUENCE [LARGE SCALE GENOMIC DNA]</scope>
    <source>
        <strain evidence="2 3">Bd21</strain>
    </source>
</reference>
<protein>
    <recommendedName>
        <fullName evidence="1">Endonuclease/exonuclease/phosphatase domain-containing protein</fullName>
    </recommendedName>
</protein>
<evidence type="ECO:0000313" key="3">
    <source>
        <dbReference type="EnsemblPlants" id="PNT64296"/>
    </source>
</evidence>
<dbReference type="AlphaFoldDB" id="A0A2K2CQI8"/>
<dbReference type="EnsemblPlants" id="PNT64296">
    <property type="protein sequence ID" value="PNT64296"/>
    <property type="gene ID" value="BRADI_4g27245v3"/>
</dbReference>
<dbReference type="Gramene" id="PNT64296">
    <property type="protein sequence ID" value="PNT64296"/>
    <property type="gene ID" value="BRADI_4g27245v3"/>
</dbReference>
<feature type="domain" description="Endonuclease/exonuclease/phosphatase" evidence="1">
    <location>
        <begin position="12"/>
        <end position="198"/>
    </location>
</feature>
<dbReference type="GO" id="GO:0005634">
    <property type="term" value="C:nucleus"/>
    <property type="evidence" value="ECO:0000318"/>
    <property type="project" value="GO_Central"/>
</dbReference>
<dbReference type="Pfam" id="PF03372">
    <property type="entry name" value="Exo_endo_phos"/>
    <property type="match status" value="1"/>
</dbReference>
<organism evidence="2">
    <name type="scientific">Brachypodium distachyon</name>
    <name type="common">Purple false brome</name>
    <name type="synonym">Trachynia distachya</name>
    <dbReference type="NCBI Taxonomy" id="15368"/>
    <lineage>
        <taxon>Eukaryota</taxon>
        <taxon>Viridiplantae</taxon>
        <taxon>Streptophyta</taxon>
        <taxon>Embryophyta</taxon>
        <taxon>Tracheophyta</taxon>
        <taxon>Spermatophyta</taxon>
        <taxon>Magnoliopsida</taxon>
        <taxon>Liliopsida</taxon>
        <taxon>Poales</taxon>
        <taxon>Poaceae</taxon>
        <taxon>BOP clade</taxon>
        <taxon>Pooideae</taxon>
        <taxon>Stipodae</taxon>
        <taxon>Brachypodieae</taxon>
        <taxon>Brachypodium</taxon>
    </lineage>
</organism>
<evidence type="ECO:0000313" key="4">
    <source>
        <dbReference type="Proteomes" id="UP000008810"/>
    </source>
</evidence>
<evidence type="ECO:0000313" key="2">
    <source>
        <dbReference type="EMBL" id="PNT64296.1"/>
    </source>
</evidence>
<keyword evidence="4" id="KW-1185">Reference proteome</keyword>
<dbReference type="EMBL" id="CM000883">
    <property type="protein sequence ID" value="PNT64296.1"/>
    <property type="molecule type" value="Genomic_DNA"/>
</dbReference>